<reference evidence="2" key="1">
    <citation type="journal article" date="2022" name="Mol. Ecol. Resour.">
        <title>The genomes of chicory, endive, great burdock and yacon provide insights into Asteraceae palaeo-polyploidization history and plant inulin production.</title>
        <authorList>
            <person name="Fan W."/>
            <person name="Wang S."/>
            <person name="Wang H."/>
            <person name="Wang A."/>
            <person name="Jiang F."/>
            <person name="Liu H."/>
            <person name="Zhao H."/>
            <person name="Xu D."/>
            <person name="Zhang Y."/>
        </authorList>
    </citation>
    <scope>NUCLEOTIDE SEQUENCE [LARGE SCALE GENOMIC DNA]</scope>
    <source>
        <strain evidence="2">cv. Yunnan</strain>
    </source>
</reference>
<reference evidence="1 2" key="2">
    <citation type="journal article" date="2022" name="Mol. Ecol. Resour.">
        <title>The genomes of chicory, endive, great burdock and yacon provide insights into Asteraceae paleo-polyploidization history and plant inulin production.</title>
        <authorList>
            <person name="Fan W."/>
            <person name="Wang S."/>
            <person name="Wang H."/>
            <person name="Wang A."/>
            <person name="Jiang F."/>
            <person name="Liu H."/>
            <person name="Zhao H."/>
            <person name="Xu D."/>
            <person name="Zhang Y."/>
        </authorList>
    </citation>
    <scope>NUCLEOTIDE SEQUENCE [LARGE SCALE GENOMIC DNA]</scope>
    <source>
        <strain evidence="2">cv. Yunnan</strain>
        <tissue evidence="1">Leaves</tissue>
    </source>
</reference>
<organism evidence="1 2">
    <name type="scientific">Smallanthus sonchifolius</name>
    <dbReference type="NCBI Taxonomy" id="185202"/>
    <lineage>
        <taxon>Eukaryota</taxon>
        <taxon>Viridiplantae</taxon>
        <taxon>Streptophyta</taxon>
        <taxon>Embryophyta</taxon>
        <taxon>Tracheophyta</taxon>
        <taxon>Spermatophyta</taxon>
        <taxon>Magnoliopsida</taxon>
        <taxon>eudicotyledons</taxon>
        <taxon>Gunneridae</taxon>
        <taxon>Pentapetalae</taxon>
        <taxon>asterids</taxon>
        <taxon>campanulids</taxon>
        <taxon>Asterales</taxon>
        <taxon>Asteraceae</taxon>
        <taxon>Asteroideae</taxon>
        <taxon>Heliantheae alliance</taxon>
        <taxon>Millerieae</taxon>
        <taxon>Smallanthus</taxon>
    </lineage>
</organism>
<keyword evidence="2" id="KW-1185">Reference proteome</keyword>
<evidence type="ECO:0000313" key="2">
    <source>
        <dbReference type="Proteomes" id="UP001056120"/>
    </source>
</evidence>
<dbReference type="EMBL" id="CM042046">
    <property type="protein sequence ID" value="KAI3677288.1"/>
    <property type="molecule type" value="Genomic_DNA"/>
</dbReference>
<sequence>MSPQSSSPSNIPLKLSFEATPIIRNTASTISEFAHLLIPLEQVLKATNNFHHDNIISHGDFGPAYRGQLLRSGQLIKIAARRLDRKRGLGEIEFWTEVSMLSDLNHTNLE</sequence>
<comment type="caution">
    <text evidence="1">The sequence shown here is derived from an EMBL/GenBank/DDBJ whole genome shotgun (WGS) entry which is preliminary data.</text>
</comment>
<gene>
    <name evidence="1" type="ORF">L1987_86912</name>
</gene>
<dbReference type="Proteomes" id="UP001056120">
    <property type="component" value="Linkage Group LG29"/>
</dbReference>
<accession>A0ACB8Y0Q8</accession>
<protein>
    <submittedName>
        <fullName evidence="1">Uncharacterized protein</fullName>
    </submittedName>
</protein>
<evidence type="ECO:0000313" key="1">
    <source>
        <dbReference type="EMBL" id="KAI3677288.1"/>
    </source>
</evidence>
<name>A0ACB8Y0Q8_9ASTR</name>
<proteinExistence type="predicted"/>